<feature type="compositionally biased region" description="Basic residues" evidence="1">
    <location>
        <begin position="501"/>
        <end position="511"/>
    </location>
</feature>
<evidence type="ECO:0000256" key="1">
    <source>
        <dbReference type="SAM" id="MobiDB-lite"/>
    </source>
</evidence>
<feature type="compositionally biased region" description="Polar residues" evidence="1">
    <location>
        <begin position="455"/>
        <end position="473"/>
    </location>
</feature>
<accession>A0AAI9EAU4</accession>
<feature type="compositionally biased region" description="Polar residues" evidence="1">
    <location>
        <begin position="933"/>
        <end position="946"/>
    </location>
</feature>
<dbReference type="EMBL" id="CAVMBE010000027">
    <property type="protein sequence ID" value="CAK4021330.1"/>
    <property type="molecule type" value="Genomic_DNA"/>
</dbReference>
<dbReference type="Proteomes" id="UP001296104">
    <property type="component" value="Unassembled WGS sequence"/>
</dbReference>
<feature type="region of interest" description="Disordered" evidence="1">
    <location>
        <begin position="428"/>
        <end position="720"/>
    </location>
</feature>
<organism evidence="2 3">
    <name type="scientific">Lecanosticta acicola</name>
    <dbReference type="NCBI Taxonomy" id="111012"/>
    <lineage>
        <taxon>Eukaryota</taxon>
        <taxon>Fungi</taxon>
        <taxon>Dikarya</taxon>
        <taxon>Ascomycota</taxon>
        <taxon>Pezizomycotina</taxon>
        <taxon>Dothideomycetes</taxon>
        <taxon>Dothideomycetidae</taxon>
        <taxon>Mycosphaerellales</taxon>
        <taxon>Mycosphaerellaceae</taxon>
        <taxon>Lecanosticta</taxon>
    </lineage>
</organism>
<feature type="compositionally biased region" description="Acidic residues" evidence="1">
    <location>
        <begin position="776"/>
        <end position="785"/>
    </location>
</feature>
<feature type="compositionally biased region" description="Basic residues" evidence="1">
    <location>
        <begin position="698"/>
        <end position="708"/>
    </location>
</feature>
<feature type="region of interest" description="Disordered" evidence="1">
    <location>
        <begin position="770"/>
        <end position="1060"/>
    </location>
</feature>
<feature type="compositionally biased region" description="Polar residues" evidence="1">
    <location>
        <begin position="662"/>
        <end position="675"/>
    </location>
</feature>
<feature type="compositionally biased region" description="Low complexity" evidence="1">
    <location>
        <begin position="860"/>
        <end position="873"/>
    </location>
</feature>
<feature type="compositionally biased region" description="Polar residues" evidence="1">
    <location>
        <begin position="959"/>
        <end position="969"/>
    </location>
</feature>
<feature type="compositionally biased region" description="Polar residues" evidence="1">
    <location>
        <begin position="481"/>
        <end position="492"/>
    </location>
</feature>
<feature type="compositionally biased region" description="Basic residues" evidence="1">
    <location>
        <begin position="1051"/>
        <end position="1060"/>
    </location>
</feature>
<comment type="caution">
    <text evidence="2">The sequence shown here is derived from an EMBL/GenBank/DDBJ whole genome shotgun (WGS) entry which is preliminary data.</text>
</comment>
<dbReference type="AlphaFoldDB" id="A0AAI9EAU4"/>
<keyword evidence="3" id="KW-1185">Reference proteome</keyword>
<feature type="compositionally biased region" description="Basic and acidic residues" evidence="1">
    <location>
        <begin position="120"/>
        <end position="136"/>
    </location>
</feature>
<feature type="compositionally biased region" description="Polar residues" evidence="1">
    <location>
        <begin position="354"/>
        <end position="365"/>
    </location>
</feature>
<feature type="region of interest" description="Disordered" evidence="1">
    <location>
        <begin position="1"/>
        <end position="36"/>
    </location>
</feature>
<name>A0AAI9EAU4_9PEZI</name>
<reference evidence="2" key="1">
    <citation type="submission" date="2023-11" db="EMBL/GenBank/DDBJ databases">
        <authorList>
            <person name="Alioto T."/>
            <person name="Alioto T."/>
            <person name="Gomez Garrido J."/>
        </authorList>
    </citation>
    <scope>NUCLEOTIDE SEQUENCE</scope>
</reference>
<protein>
    <submittedName>
        <fullName evidence="2">Uncharacterized protein</fullName>
    </submittedName>
</protein>
<sequence>MEEAPTTSLSTSDTNISPPSNTQEANDMTSDHATFASTWKTDNLETSFAPSNLPLSKVQRAWDRRPQSPFSRTKVRFGKVWKRNTNPGGPSNAPSGLFGGAFNFEMIGRDSPVKAVKKMRTGEDGSELVRDWDGRGSPRARRIVTRSSNDQELLELPEGEHEEEAVADCSGNADIEVEEEEEVSRIEISYEDGRTEEVEDQAVLAQEDWEDESMTEEDVDGWERFAELERLRREQEGHAQSAEVEQVEKNGAPLPMDELEASLQPAALDSALVETPDAIDPQEFDSSEIVVTQPARRSTNDSAEKQPEPVETAQPSAIPEGFVSPVKLQRRRPISQVRQAKANRRRTLPVSFAAQDSSNGQSDLTNVAAVTEASASDVEQTTVAAAAVEKQASEPTEDVCVQIEAEASNEGPVPENSIPDEGHWEDMDEEVATEPSHCRDVTPEPVNEEEWIPTVENTPTGSPGPQVEINPTVTRLAEQLGSPSKLPSSPVGSITGPHPRLPLRRSPRRKSSSPLKQSSIEPSSEKSHLVAFTPIKLPGSLAEVDDDGLPASPFPTGTARSADSVMEDASMPQRSSSAPPEEPQMSPHKPGYPRLSDDTAILQAFLNRAAESKNGKRVSLTAKRESLENRRESDNVRQALASPADKVTPVDVLGDLDPNSPSPRKQTHATGSSDAQQKRALAQDEDELLQDVPSPTKKTSRRSGRSKRKPETLAVTTYAGPTRISVRGSAESVVLKKSEAQETAQLTRINTRKNKGAAVLPPLRLIRMAKDSSNDSVEDVQEGDAEVERPTKIKWSETLVAFSQDPSEPEVSMLTDELHGPEPTPEPSSGKPDPDMIGVVTAVPASGTPSKPKLRRLKPPRTASTPAKAPASTDVAADVTSNGVITDFKSKPAANTRKRSRIATPAKPKGGEAASVLSDDVLTEGAPPKRTIATPTATRNLKTTPAVSKLRAPAPVSAGLSQGKENTLIASPPKKRARAPPSTAATKGFAPKLDLKKTVSVASKSGEGSKENAVPGIASPAKKGLRPNSFGLKEGEQAAKQEMPPSLGSPAKKRTRRQVD</sequence>
<proteinExistence type="predicted"/>
<feature type="compositionally biased region" description="Low complexity" evidence="1">
    <location>
        <begin position="512"/>
        <end position="522"/>
    </location>
</feature>
<feature type="compositionally biased region" description="Basic and acidic residues" evidence="1">
    <location>
        <begin position="786"/>
        <end position="795"/>
    </location>
</feature>
<feature type="compositionally biased region" description="Basic and acidic residues" evidence="1">
    <location>
        <begin position="622"/>
        <end position="635"/>
    </location>
</feature>
<feature type="compositionally biased region" description="Basic and acidic residues" evidence="1">
    <location>
        <begin position="298"/>
        <end position="308"/>
    </location>
</feature>
<feature type="region of interest" description="Disordered" evidence="1">
    <location>
        <begin position="119"/>
        <end position="183"/>
    </location>
</feature>
<gene>
    <name evidence="2" type="ORF">LECACI_7A004775</name>
</gene>
<evidence type="ECO:0000313" key="3">
    <source>
        <dbReference type="Proteomes" id="UP001296104"/>
    </source>
</evidence>
<feature type="compositionally biased region" description="Acidic residues" evidence="1">
    <location>
        <begin position="152"/>
        <end position="166"/>
    </location>
</feature>
<feature type="region of interest" description="Disordered" evidence="1">
    <location>
        <begin position="233"/>
        <end position="366"/>
    </location>
</feature>
<evidence type="ECO:0000313" key="2">
    <source>
        <dbReference type="EMBL" id="CAK4021330.1"/>
    </source>
</evidence>